<gene>
    <name evidence="2" type="ORF">GGR12_002225</name>
</gene>
<evidence type="ECO:0000313" key="2">
    <source>
        <dbReference type="EMBL" id="MBB4083359.1"/>
    </source>
</evidence>
<comment type="caution">
    <text evidence="2">The sequence shown here is derived from an EMBL/GenBank/DDBJ whole genome shotgun (WGS) entry which is preliminary data.</text>
</comment>
<dbReference type="EMBL" id="JACIDM010000002">
    <property type="protein sequence ID" value="MBB4083359.1"/>
    <property type="molecule type" value="Genomic_DNA"/>
</dbReference>
<proteinExistence type="predicted"/>
<feature type="domain" description="Hemerythrin-like" evidence="1">
    <location>
        <begin position="6"/>
        <end position="133"/>
    </location>
</feature>
<evidence type="ECO:0000259" key="1">
    <source>
        <dbReference type="Pfam" id="PF01814"/>
    </source>
</evidence>
<protein>
    <submittedName>
        <fullName evidence="2">Hemerythrin-like domain-containing protein</fullName>
    </submittedName>
</protein>
<evidence type="ECO:0000313" key="3">
    <source>
        <dbReference type="Proteomes" id="UP000529946"/>
    </source>
</evidence>
<sequence length="147" mass="15718">MDLLSMAREHRELVAGAASLSGLASALKTPEDADQAVVQLAAFGRRLTDHLIAEDRDVYSVLMSDPDPGIRSLAADAFGDVGGLVSAWRMLSAHWTRTAILADPARFADAMSSTLDALMLRIELEENLLYPAAQAAAHGRRAEMADA</sequence>
<dbReference type="InterPro" id="IPR012312">
    <property type="entry name" value="Hemerythrin-like"/>
</dbReference>
<dbReference type="AlphaFoldDB" id="A0A7W6NQ94"/>
<reference evidence="2 3" key="1">
    <citation type="submission" date="2020-08" db="EMBL/GenBank/DDBJ databases">
        <title>Genomic Encyclopedia of Type Strains, Phase IV (KMG-IV): sequencing the most valuable type-strain genomes for metagenomic binning, comparative biology and taxonomic classification.</title>
        <authorList>
            <person name="Goeker M."/>
        </authorList>
    </citation>
    <scope>NUCLEOTIDE SEQUENCE [LARGE SCALE GENOMIC DNA]</scope>
    <source>
        <strain evidence="2 3">DSM 23960</strain>
    </source>
</reference>
<dbReference type="Gene3D" id="1.20.120.520">
    <property type="entry name" value="nmb1532 protein domain like"/>
    <property type="match status" value="1"/>
</dbReference>
<dbReference type="Pfam" id="PF01814">
    <property type="entry name" value="Hemerythrin"/>
    <property type="match status" value="1"/>
</dbReference>
<dbReference type="RefSeq" id="WP_183204457.1">
    <property type="nucleotide sequence ID" value="NZ_BAAAER010000009.1"/>
</dbReference>
<name>A0A7W6NQ94_9CAUL</name>
<accession>A0A7W6NQ94</accession>
<keyword evidence="3" id="KW-1185">Reference proteome</keyword>
<dbReference type="Proteomes" id="UP000529946">
    <property type="component" value="Unassembled WGS sequence"/>
</dbReference>
<organism evidence="2 3">
    <name type="scientific">Brevundimonas lenta</name>
    <dbReference type="NCBI Taxonomy" id="424796"/>
    <lineage>
        <taxon>Bacteria</taxon>
        <taxon>Pseudomonadati</taxon>
        <taxon>Pseudomonadota</taxon>
        <taxon>Alphaproteobacteria</taxon>
        <taxon>Caulobacterales</taxon>
        <taxon>Caulobacteraceae</taxon>
        <taxon>Brevundimonas</taxon>
    </lineage>
</organism>